<comment type="caution">
    <text evidence="2">The sequence shown here is derived from an EMBL/GenBank/DDBJ whole genome shotgun (WGS) entry which is preliminary data.</text>
</comment>
<evidence type="ECO:0008006" key="4">
    <source>
        <dbReference type="Google" id="ProtNLM"/>
    </source>
</evidence>
<gene>
    <name evidence="2" type="ORF">CWS72_12445</name>
</gene>
<dbReference type="OrthoDB" id="5801444at2"/>
<sequence>MTRRISAGRWLFCLATLLPSAAAMAETSVVPPDTPAQIALFDSDHLGNITAPVRLDYSFVRQGDPARTYDDRVSADIRTLRDNGGKDVWTDFLSGDRRMPTPPVSGFHGNPLLMFFLEHDVLEMRQETGRPATYFRNRIRRAFLDGAQVSQITLDLQGRTAPATEIDITPFRDDPALTELPTVAGKSYRFVLSAEVPGTLYQISSHAPPSAGAAGIDEVMTFAGKQP</sequence>
<feature type="chain" id="PRO_5014826911" description="Secreted protein" evidence="1">
    <location>
        <begin position="26"/>
        <end position="227"/>
    </location>
</feature>
<name>A0A2N3PUS2_9PROT</name>
<reference evidence="3" key="1">
    <citation type="submission" date="2017-12" db="EMBL/GenBank/DDBJ databases">
        <title>Draft genome sequence of Telmatospirillum siberiense 26-4b1T, an acidotolerant peatland alphaproteobacterium potentially involved in sulfur cycling.</title>
        <authorList>
            <person name="Hausmann B."/>
            <person name="Pjevac P."/>
            <person name="Schreck K."/>
            <person name="Herbold C.W."/>
            <person name="Daims H."/>
            <person name="Wagner M."/>
            <person name="Pester M."/>
            <person name="Loy A."/>
        </authorList>
    </citation>
    <scope>NUCLEOTIDE SEQUENCE [LARGE SCALE GENOMIC DNA]</scope>
    <source>
        <strain evidence="3">26-4b1</strain>
    </source>
</reference>
<dbReference type="RefSeq" id="WP_101250939.1">
    <property type="nucleotide sequence ID" value="NZ_PIUM01000013.1"/>
</dbReference>
<dbReference type="Proteomes" id="UP000233293">
    <property type="component" value="Unassembled WGS sequence"/>
</dbReference>
<feature type="signal peptide" evidence="1">
    <location>
        <begin position="1"/>
        <end position="25"/>
    </location>
</feature>
<evidence type="ECO:0000313" key="2">
    <source>
        <dbReference type="EMBL" id="PKU24144.1"/>
    </source>
</evidence>
<keyword evidence="3" id="KW-1185">Reference proteome</keyword>
<dbReference type="EMBL" id="PIUM01000013">
    <property type="protein sequence ID" value="PKU24144.1"/>
    <property type="molecule type" value="Genomic_DNA"/>
</dbReference>
<evidence type="ECO:0000256" key="1">
    <source>
        <dbReference type="SAM" id="SignalP"/>
    </source>
</evidence>
<protein>
    <recommendedName>
        <fullName evidence="4">Secreted protein</fullName>
    </recommendedName>
</protein>
<accession>A0A2N3PUS2</accession>
<evidence type="ECO:0000313" key="3">
    <source>
        <dbReference type="Proteomes" id="UP000233293"/>
    </source>
</evidence>
<dbReference type="AlphaFoldDB" id="A0A2N3PUS2"/>
<organism evidence="2 3">
    <name type="scientific">Telmatospirillum siberiense</name>
    <dbReference type="NCBI Taxonomy" id="382514"/>
    <lineage>
        <taxon>Bacteria</taxon>
        <taxon>Pseudomonadati</taxon>
        <taxon>Pseudomonadota</taxon>
        <taxon>Alphaproteobacteria</taxon>
        <taxon>Rhodospirillales</taxon>
        <taxon>Rhodospirillaceae</taxon>
        <taxon>Telmatospirillum</taxon>
    </lineage>
</organism>
<keyword evidence="1" id="KW-0732">Signal</keyword>
<proteinExistence type="predicted"/>